<keyword evidence="4" id="KW-1185">Reference proteome</keyword>
<reference evidence="1" key="2">
    <citation type="submission" date="2018-11" db="EMBL/GenBank/DDBJ databases">
        <title>Proposal to divide the Flavobacteriaceae and reorganize its genera based on Amino Acid Identity values calculated from whole genome sequences.</title>
        <authorList>
            <person name="Nicholson A.C."/>
            <person name="Gulvik C.A."/>
            <person name="Whitney A.M."/>
            <person name="Humrighouse B.W."/>
            <person name="Bell M."/>
            <person name="Holmes B."/>
            <person name="Steigerwalt A."/>
            <person name="Villarma A."/>
            <person name="Sheth M."/>
            <person name="Batra D."/>
            <person name="Pryor J."/>
            <person name="Bernardet J.-F."/>
            <person name="Hugo C."/>
            <person name="Kampfer P."/>
            <person name="Newman J."/>
            <person name="Mcquiston J.R."/>
        </authorList>
    </citation>
    <scope>NUCLEOTIDE SEQUENCE [LARGE SCALE GENOMIC DNA]</scope>
    <source>
        <strain evidence="1">G0188</strain>
    </source>
</reference>
<dbReference type="AlphaFoldDB" id="A0A376DSX6"/>
<evidence type="ECO:0000313" key="3">
    <source>
        <dbReference type="Proteomes" id="UP000255224"/>
    </source>
</evidence>
<gene>
    <name evidence="1" type="ORF">EG346_16080</name>
    <name evidence="2" type="ORF">NCTC13533_01735</name>
</gene>
<accession>A0A3G6M1X1</accession>
<dbReference type="Proteomes" id="UP000273270">
    <property type="component" value="Chromosome"/>
</dbReference>
<reference evidence="2 3" key="1">
    <citation type="submission" date="2018-06" db="EMBL/GenBank/DDBJ databases">
        <authorList>
            <consortium name="Pathogen Informatics"/>
            <person name="Doyle S."/>
        </authorList>
    </citation>
    <scope>NUCLEOTIDE SEQUENCE [LARGE SCALE GENOMIC DNA]</scope>
    <source>
        <strain evidence="2 3">NCTC13533</strain>
    </source>
</reference>
<reference evidence="4" key="3">
    <citation type="submission" date="2018-11" db="EMBL/GenBank/DDBJ databases">
        <title>Proposal to divide the Flavobacteriaceae and reorganize its genera based on Amino Acid Identity values calculated from whole genome sequences.</title>
        <authorList>
            <person name="Nicholson A.C."/>
            <person name="Gulvik C.A."/>
            <person name="Whitney A.M."/>
            <person name="Humrighouse B.W."/>
            <person name="Bell M."/>
            <person name="Holmes B."/>
            <person name="Steigerwalt A.G."/>
            <person name="Villarma A."/>
            <person name="Sheth M."/>
            <person name="Batra D."/>
            <person name="Pryor J."/>
            <person name="Bernardet J.-F."/>
            <person name="Hugo C."/>
            <person name="Kampfer P."/>
            <person name="Newman J."/>
            <person name="McQuiston J.R."/>
        </authorList>
    </citation>
    <scope>NUCLEOTIDE SEQUENCE [LARGE SCALE GENOMIC DNA]</scope>
    <source>
        <strain evidence="4">G0188</strain>
    </source>
</reference>
<organism evidence="2 3">
    <name type="scientific">Chryseobacterium carnipullorum</name>
    <dbReference type="NCBI Taxonomy" id="1124835"/>
    <lineage>
        <taxon>Bacteria</taxon>
        <taxon>Pseudomonadati</taxon>
        <taxon>Bacteroidota</taxon>
        <taxon>Flavobacteriia</taxon>
        <taxon>Flavobacteriales</taxon>
        <taxon>Weeksellaceae</taxon>
        <taxon>Chryseobacterium group</taxon>
        <taxon>Chryseobacterium</taxon>
    </lineage>
</organism>
<proteinExistence type="predicted"/>
<evidence type="ECO:0000313" key="1">
    <source>
        <dbReference type="EMBL" id="AZA49604.1"/>
    </source>
</evidence>
<protein>
    <submittedName>
        <fullName evidence="2">Uncharacterized protein</fullName>
    </submittedName>
</protein>
<dbReference type="Proteomes" id="UP000255224">
    <property type="component" value="Unassembled WGS sequence"/>
</dbReference>
<dbReference type="EMBL" id="UFVQ01000003">
    <property type="protein sequence ID" value="STC94955.1"/>
    <property type="molecule type" value="Genomic_DNA"/>
</dbReference>
<dbReference type="EMBL" id="CP033920">
    <property type="protein sequence ID" value="AZA49604.1"/>
    <property type="molecule type" value="Genomic_DNA"/>
</dbReference>
<sequence>MMIGIEDSFNYDLKFILIEKILNYLLFIEKLKFLFVTMKNLPYLFNPRENIYTKICVHP</sequence>
<evidence type="ECO:0000313" key="4">
    <source>
        <dbReference type="Proteomes" id="UP000273270"/>
    </source>
</evidence>
<evidence type="ECO:0000313" key="2">
    <source>
        <dbReference type="EMBL" id="STC94955.1"/>
    </source>
</evidence>
<accession>A0A376DSX6</accession>
<dbReference type="KEGG" id="ccau:EG346_16080"/>
<name>A0A376DSX6_CHRCU</name>